<sequence length="95" mass="10847">MWLRRQSMSKLTTVVAILLTLWLNVAFAAHQVDLDSSHHQHHQCELFSVAQQGLSHSAPLIFTPLTPFFFPNTEDVRATARLYFPYLARSPPSLK</sequence>
<evidence type="ECO:0000313" key="2">
    <source>
        <dbReference type="EMBL" id="OEE73706.1"/>
    </source>
</evidence>
<keyword evidence="3" id="KW-1185">Reference proteome</keyword>
<evidence type="ECO:0008006" key="4">
    <source>
        <dbReference type="Google" id="ProtNLM"/>
    </source>
</evidence>
<reference evidence="2 3" key="1">
    <citation type="journal article" date="2012" name="Science">
        <title>Ecological populations of bacteria act as socially cohesive units of antibiotic production and resistance.</title>
        <authorList>
            <person name="Cordero O.X."/>
            <person name="Wildschutte H."/>
            <person name="Kirkup B."/>
            <person name="Proehl S."/>
            <person name="Ngo L."/>
            <person name="Hussain F."/>
            <person name="Le Roux F."/>
            <person name="Mincer T."/>
            <person name="Polz M.F."/>
        </authorList>
    </citation>
    <scope>NUCLEOTIDE SEQUENCE [LARGE SCALE GENOMIC DNA]</scope>
    <source>
        <strain evidence="2 3">FF-238</strain>
    </source>
</reference>
<feature type="chain" id="PRO_5009173214" description="DUF2607 family protein" evidence="1">
    <location>
        <begin position="29"/>
        <end position="95"/>
    </location>
</feature>
<comment type="caution">
    <text evidence="2">The sequence shown here is derived from an EMBL/GenBank/DDBJ whole genome shotgun (WGS) entry which is preliminary data.</text>
</comment>
<feature type="signal peptide" evidence="1">
    <location>
        <begin position="1"/>
        <end position="28"/>
    </location>
</feature>
<dbReference type="Proteomes" id="UP000094165">
    <property type="component" value="Unassembled WGS sequence"/>
</dbReference>
<gene>
    <name evidence="2" type="ORF">A130_06810</name>
</gene>
<dbReference type="Pfam" id="PF10795">
    <property type="entry name" value="DUF2607"/>
    <property type="match status" value="1"/>
</dbReference>
<dbReference type="AlphaFoldDB" id="A0A1E5CUX6"/>
<proteinExistence type="predicted"/>
<dbReference type="EMBL" id="AJYW02000222">
    <property type="protein sequence ID" value="OEE73706.1"/>
    <property type="molecule type" value="Genomic_DNA"/>
</dbReference>
<organism evidence="2 3">
    <name type="scientific">Vibrio genomosp. F6 str. FF-238</name>
    <dbReference type="NCBI Taxonomy" id="1191298"/>
    <lineage>
        <taxon>Bacteria</taxon>
        <taxon>Pseudomonadati</taxon>
        <taxon>Pseudomonadota</taxon>
        <taxon>Gammaproteobacteria</taxon>
        <taxon>Vibrionales</taxon>
        <taxon>Vibrionaceae</taxon>
        <taxon>Vibrio</taxon>
    </lineage>
</organism>
<evidence type="ECO:0000256" key="1">
    <source>
        <dbReference type="SAM" id="SignalP"/>
    </source>
</evidence>
<accession>A0A1E5CUX6</accession>
<evidence type="ECO:0000313" key="3">
    <source>
        <dbReference type="Proteomes" id="UP000094165"/>
    </source>
</evidence>
<keyword evidence="1" id="KW-0732">Signal</keyword>
<name>A0A1E5CUX6_9VIBR</name>
<dbReference type="InterPro" id="IPR019731">
    <property type="entry name" value="DUF2607"/>
</dbReference>
<protein>
    <recommendedName>
        <fullName evidence="4">DUF2607 family protein</fullName>
    </recommendedName>
</protein>